<dbReference type="SUPFAM" id="SSF55073">
    <property type="entry name" value="Nucleotide cyclase"/>
    <property type="match status" value="1"/>
</dbReference>
<organism evidence="4 5">
    <name type="scientific">Solimonas terrae</name>
    <dbReference type="NCBI Taxonomy" id="1396819"/>
    <lineage>
        <taxon>Bacteria</taxon>
        <taxon>Pseudomonadati</taxon>
        <taxon>Pseudomonadota</taxon>
        <taxon>Gammaproteobacteria</taxon>
        <taxon>Nevskiales</taxon>
        <taxon>Nevskiaceae</taxon>
        <taxon>Solimonas</taxon>
    </lineage>
</organism>
<dbReference type="PANTHER" id="PTHR16305">
    <property type="entry name" value="TESTICULAR SOLUBLE ADENYLYL CYCLASE"/>
    <property type="match status" value="1"/>
</dbReference>
<keyword evidence="2" id="KW-0067">ATP-binding</keyword>
<dbReference type="GO" id="GO:0005737">
    <property type="term" value="C:cytoplasm"/>
    <property type="evidence" value="ECO:0007669"/>
    <property type="project" value="TreeGrafter"/>
</dbReference>
<dbReference type="Gene3D" id="3.40.50.300">
    <property type="entry name" value="P-loop containing nucleotide triphosphate hydrolases"/>
    <property type="match status" value="1"/>
</dbReference>
<dbReference type="Proteomes" id="UP000472676">
    <property type="component" value="Unassembled WGS sequence"/>
</dbReference>
<protein>
    <submittedName>
        <fullName evidence="4">AAA family ATPase</fullName>
    </submittedName>
</protein>
<dbReference type="GO" id="GO:0009190">
    <property type="term" value="P:cyclic nucleotide biosynthetic process"/>
    <property type="evidence" value="ECO:0007669"/>
    <property type="project" value="InterPro"/>
</dbReference>
<comment type="caution">
    <text evidence="4">The sequence shown here is derived from an EMBL/GenBank/DDBJ whole genome shotgun (WGS) entry which is preliminary data.</text>
</comment>
<dbReference type="EMBL" id="JAAMOW010000008">
    <property type="protein sequence ID" value="NGY06094.1"/>
    <property type="molecule type" value="Genomic_DNA"/>
</dbReference>
<dbReference type="RefSeq" id="WP_166258959.1">
    <property type="nucleotide sequence ID" value="NZ_JAAMOW010000008.1"/>
</dbReference>
<dbReference type="Pfam" id="PF13240">
    <property type="entry name" value="Zn_Ribbon_1"/>
    <property type="match status" value="1"/>
</dbReference>
<accession>A0A6M2BUN4</accession>
<dbReference type="InterPro" id="IPR029787">
    <property type="entry name" value="Nucleotide_cyclase"/>
</dbReference>
<evidence type="ECO:0000313" key="5">
    <source>
        <dbReference type="Proteomes" id="UP000472676"/>
    </source>
</evidence>
<dbReference type="SUPFAM" id="SSF48452">
    <property type="entry name" value="TPR-like"/>
    <property type="match status" value="1"/>
</dbReference>
<reference evidence="4 5" key="1">
    <citation type="journal article" date="2014" name="Int. J. Syst. Evol. Microbiol.">
        <title>Solimonas terrae sp. nov., isolated from soil.</title>
        <authorList>
            <person name="Kim S.J."/>
            <person name="Moon J.Y."/>
            <person name="Weon H.Y."/>
            <person name="Ahn J.H."/>
            <person name="Chen W.M."/>
            <person name="Kwon S.W."/>
        </authorList>
    </citation>
    <scope>NUCLEOTIDE SEQUENCE [LARGE SCALE GENOMIC DNA]</scope>
    <source>
        <strain evidence="4 5">KIS83-12</strain>
    </source>
</reference>
<dbReference type="Gene3D" id="3.30.70.1230">
    <property type="entry name" value="Nucleotide cyclase"/>
    <property type="match status" value="1"/>
</dbReference>
<evidence type="ECO:0000313" key="4">
    <source>
        <dbReference type="EMBL" id="NGY06094.1"/>
    </source>
</evidence>
<dbReference type="InterPro" id="IPR011990">
    <property type="entry name" value="TPR-like_helical_dom_sf"/>
</dbReference>
<name>A0A6M2BUN4_9GAMM</name>
<dbReference type="InterPro" id="IPR026870">
    <property type="entry name" value="Zinc_ribbon_dom"/>
</dbReference>
<sequence>MKACASCQAENPENARFCNQCGASLAASPGPAPAAGYTPRHLRDGALRAAGAIAGERKRVTVLFADIKGSTRLAEQAGAELWHEVLDRFFGFLTQAVHRYDGTVNQYTGDGIMALFGAPVALEDHALRAAHAALDMQQAVRRYADELRLAHGLNLSMRIGLNSGEVVVGRIGDDLRSDYTAQGPTVNLAARLEHLCEPGRVYVSRATALQLEGYCRLRPLGAAQLAGHDEPQEVFELEDAGVRHERLQRSLARSGSPFLGRAPELAQLQRALDDARGGQGRVLAVIGSAGLGKSRLCHEFVEGCARAGVAVHRCSGVPYARRVPLLPIRDLLRGRLGVPAAASDEQARQWIAGALTLQISDAAALLPHVFEFLGIAAHGGSGMVEAQGSAQEQMLDRLATFLCCGEQPRVLLIEDLHFLDPATEAFILRLARVAVRERCLLLLNYRPDYPVGALDPVIGDRLQLRPLAAADLEDLARTLLGADPSLAPIVATLVERAAGHPYFVEEAVLALAEGGWLSGSARAWRLARPIDEWPLPDSVQALLAARIDRLEDAMRALLQAAAVIGQRFDAALLSAVVGDDATRVDARLLGLANDGFVRSDDEGWVFAHPLLQEVAYRGQLESRRRGVHAELARLLEQRHGPIEPPREISTRIAHHWRGAGDAGRAGLWGLAAARWVSTRNFETATDQCRVAIADLDRAGGDDPALIRTGALARAMLLRLAQFTPIAADELERAYEEARRMVAADDVALRAELGVSYGNRLLHRGRVDEAARTHEQAIALAMAHGETSVINRFRVAFLISFNAAGRLRQVLELLDATGDDWRTRPVDKENYMSRAYYGLMLGWMGRLDEAYRHLQAAMQIAIAEQGAAMSWMYAALVDLALLSGDFPPALMAAERGMRCAAESGSPFLRAIAQRALGLALGLNDRRAEAIEVLREAQPMVGPNGLAHLYEANLLATLALIEQEAGREQEAERTVQAACVSARGSGSRVWEILAVLVWLRQPVRAARRGEAREAIARVDELMAFTGAEGFRPWLHLARAHWSEHQEEVEAFTALARQAFVTIGAPAYAGKLQAEAMLDAAG</sequence>
<dbReference type="PROSITE" id="PS50125">
    <property type="entry name" value="GUANYLATE_CYCLASE_2"/>
    <property type="match status" value="1"/>
</dbReference>
<proteinExistence type="predicted"/>
<dbReference type="Pfam" id="PF13191">
    <property type="entry name" value="AAA_16"/>
    <property type="match status" value="1"/>
</dbReference>
<dbReference type="CDD" id="cd07302">
    <property type="entry name" value="CHD"/>
    <property type="match status" value="1"/>
</dbReference>
<dbReference type="Gene3D" id="1.25.40.10">
    <property type="entry name" value="Tetratricopeptide repeat domain"/>
    <property type="match status" value="1"/>
</dbReference>
<dbReference type="SMART" id="SM00044">
    <property type="entry name" value="CYCc"/>
    <property type="match status" value="1"/>
</dbReference>
<dbReference type="InterPro" id="IPR041664">
    <property type="entry name" value="AAA_16"/>
</dbReference>
<dbReference type="SUPFAM" id="SSF52540">
    <property type="entry name" value="P-loop containing nucleoside triphosphate hydrolases"/>
    <property type="match status" value="1"/>
</dbReference>
<gene>
    <name evidence="4" type="ORF">G7Y85_15065</name>
</gene>
<keyword evidence="1" id="KW-0547">Nucleotide-binding</keyword>
<keyword evidence="5" id="KW-1185">Reference proteome</keyword>
<dbReference type="GO" id="GO:0005524">
    <property type="term" value="F:ATP binding"/>
    <property type="evidence" value="ECO:0007669"/>
    <property type="project" value="UniProtKB-KW"/>
</dbReference>
<dbReference type="GO" id="GO:0004016">
    <property type="term" value="F:adenylate cyclase activity"/>
    <property type="evidence" value="ECO:0007669"/>
    <property type="project" value="TreeGrafter"/>
</dbReference>
<dbReference type="Pfam" id="PF00211">
    <property type="entry name" value="Guanylate_cyc"/>
    <property type="match status" value="1"/>
</dbReference>
<feature type="domain" description="Guanylate cyclase" evidence="3">
    <location>
        <begin position="61"/>
        <end position="193"/>
    </location>
</feature>
<dbReference type="GO" id="GO:0035556">
    <property type="term" value="P:intracellular signal transduction"/>
    <property type="evidence" value="ECO:0007669"/>
    <property type="project" value="InterPro"/>
</dbReference>
<evidence type="ECO:0000256" key="2">
    <source>
        <dbReference type="ARBA" id="ARBA00022840"/>
    </source>
</evidence>
<dbReference type="AlphaFoldDB" id="A0A6M2BUN4"/>
<evidence type="ECO:0000259" key="3">
    <source>
        <dbReference type="PROSITE" id="PS50125"/>
    </source>
</evidence>
<dbReference type="InterPro" id="IPR027417">
    <property type="entry name" value="P-loop_NTPase"/>
</dbReference>
<dbReference type="PANTHER" id="PTHR16305:SF28">
    <property type="entry name" value="GUANYLATE CYCLASE DOMAIN-CONTAINING PROTEIN"/>
    <property type="match status" value="1"/>
</dbReference>
<evidence type="ECO:0000256" key="1">
    <source>
        <dbReference type="ARBA" id="ARBA00022741"/>
    </source>
</evidence>
<dbReference type="InterPro" id="IPR001054">
    <property type="entry name" value="A/G_cyclase"/>
</dbReference>